<sequence length="98" mass="10781">MLSCCWYPIERNSGALHPAGNCEAILHSGNAGGCGIIRDHNGNLAFSFSHFYSFWNKERMIQLFSTSLDSESGSTLIFAEEAFVSIMGKDRSGRIRCG</sequence>
<accession>A0A843XK52</accession>
<protein>
    <submittedName>
        <fullName evidence="1">Uncharacterized protein</fullName>
    </submittedName>
</protein>
<name>A0A843XK52_COLES</name>
<comment type="caution">
    <text evidence="1">The sequence shown here is derived from an EMBL/GenBank/DDBJ whole genome shotgun (WGS) entry which is preliminary data.</text>
</comment>
<dbReference type="AlphaFoldDB" id="A0A843XK52"/>
<proteinExistence type="predicted"/>
<keyword evidence="2" id="KW-1185">Reference proteome</keyword>
<dbReference type="EMBL" id="NMUH01009019">
    <property type="protein sequence ID" value="MQM19563.1"/>
    <property type="molecule type" value="Genomic_DNA"/>
</dbReference>
<gene>
    <name evidence="1" type="ORF">Taro_052569</name>
</gene>
<reference evidence="1" key="1">
    <citation type="submission" date="2017-07" db="EMBL/GenBank/DDBJ databases">
        <title>Taro Niue Genome Assembly and Annotation.</title>
        <authorList>
            <person name="Atibalentja N."/>
            <person name="Keating K."/>
            <person name="Fields C.J."/>
        </authorList>
    </citation>
    <scope>NUCLEOTIDE SEQUENCE</scope>
    <source>
        <strain evidence="1">Niue_2</strain>
        <tissue evidence="1">Leaf</tissue>
    </source>
</reference>
<evidence type="ECO:0000313" key="1">
    <source>
        <dbReference type="EMBL" id="MQM19563.1"/>
    </source>
</evidence>
<organism evidence="1 2">
    <name type="scientific">Colocasia esculenta</name>
    <name type="common">Wild taro</name>
    <name type="synonym">Arum esculentum</name>
    <dbReference type="NCBI Taxonomy" id="4460"/>
    <lineage>
        <taxon>Eukaryota</taxon>
        <taxon>Viridiplantae</taxon>
        <taxon>Streptophyta</taxon>
        <taxon>Embryophyta</taxon>
        <taxon>Tracheophyta</taxon>
        <taxon>Spermatophyta</taxon>
        <taxon>Magnoliopsida</taxon>
        <taxon>Liliopsida</taxon>
        <taxon>Araceae</taxon>
        <taxon>Aroideae</taxon>
        <taxon>Colocasieae</taxon>
        <taxon>Colocasia</taxon>
    </lineage>
</organism>
<dbReference type="OrthoDB" id="1294469at2759"/>
<dbReference type="Proteomes" id="UP000652761">
    <property type="component" value="Unassembled WGS sequence"/>
</dbReference>
<evidence type="ECO:0000313" key="2">
    <source>
        <dbReference type="Proteomes" id="UP000652761"/>
    </source>
</evidence>
<feature type="non-terminal residue" evidence="1">
    <location>
        <position position="1"/>
    </location>
</feature>